<comment type="caution">
    <text evidence="4">The sequence shown here is derived from an EMBL/GenBank/DDBJ whole genome shotgun (WGS) entry which is preliminary data.</text>
</comment>
<evidence type="ECO:0000313" key="3">
    <source>
        <dbReference type="EMBL" id="KAF0298178.1"/>
    </source>
</evidence>
<evidence type="ECO:0000256" key="1">
    <source>
        <dbReference type="SAM" id="Coils"/>
    </source>
</evidence>
<dbReference type="Proteomes" id="UP000440578">
    <property type="component" value="Unassembled WGS sequence"/>
</dbReference>
<organism evidence="4 5">
    <name type="scientific">Amphibalanus amphitrite</name>
    <name type="common">Striped barnacle</name>
    <name type="synonym">Balanus amphitrite</name>
    <dbReference type="NCBI Taxonomy" id="1232801"/>
    <lineage>
        <taxon>Eukaryota</taxon>
        <taxon>Metazoa</taxon>
        <taxon>Ecdysozoa</taxon>
        <taxon>Arthropoda</taxon>
        <taxon>Crustacea</taxon>
        <taxon>Multicrustacea</taxon>
        <taxon>Cirripedia</taxon>
        <taxon>Thoracica</taxon>
        <taxon>Thoracicalcarea</taxon>
        <taxon>Balanomorpha</taxon>
        <taxon>Balanoidea</taxon>
        <taxon>Balanidae</taxon>
        <taxon>Amphibalaninae</taxon>
        <taxon>Amphibalanus</taxon>
    </lineage>
</organism>
<feature type="compositionally biased region" description="Low complexity" evidence="2">
    <location>
        <begin position="30"/>
        <end position="40"/>
    </location>
</feature>
<reference evidence="4 5" key="1">
    <citation type="submission" date="2019-07" db="EMBL/GenBank/DDBJ databases">
        <title>Draft genome assembly of a fouling barnacle, Amphibalanus amphitrite (Darwin, 1854): The first reference genome for Thecostraca.</title>
        <authorList>
            <person name="Kim W."/>
        </authorList>
    </citation>
    <scope>NUCLEOTIDE SEQUENCE [LARGE SCALE GENOMIC DNA]</scope>
    <source>
        <strain evidence="4">SNU_AA5</strain>
        <tissue evidence="4">Soma without cirri and trophi</tissue>
    </source>
</reference>
<evidence type="ECO:0000313" key="5">
    <source>
        <dbReference type="Proteomes" id="UP000440578"/>
    </source>
</evidence>
<dbReference type="EMBL" id="VIIS01001441">
    <property type="protein sequence ID" value="KAF0298178.1"/>
    <property type="molecule type" value="Genomic_DNA"/>
</dbReference>
<feature type="compositionally biased region" description="Acidic residues" evidence="2">
    <location>
        <begin position="47"/>
        <end position="57"/>
    </location>
</feature>
<dbReference type="AlphaFoldDB" id="A0A6A4VW64"/>
<dbReference type="OrthoDB" id="9445768at2759"/>
<accession>A0A6A4VW64</accession>
<evidence type="ECO:0000313" key="4">
    <source>
        <dbReference type="EMBL" id="KAF0298395.1"/>
    </source>
</evidence>
<sequence length="243" mass="27416">MGEEEELDAVISKLEMELQQLREQLKNNHASSLGGAAASSDPQHQEEQEEGAAEEDPVSAFLDWSQQQAVLDAELEEQLRARIATAEQVNAELEQHADTLQRVTAARRRVGSDTAALRQRIKDRHHEQRRLFTALRRELNHVLRSIYSQDGFLSIARLMDVLLTQFQDAPHDPYVPVTDDMLPEHLSMLERGGIVRFEGRTEEQRVRLVDHAVNLRSERIVPQAEGGEEIAAEEPQSTSSSGE</sequence>
<feature type="region of interest" description="Disordered" evidence="2">
    <location>
        <begin position="220"/>
        <end position="243"/>
    </location>
</feature>
<keyword evidence="5" id="KW-1185">Reference proteome</keyword>
<keyword evidence="1" id="KW-0175">Coiled coil</keyword>
<protein>
    <submittedName>
        <fullName evidence="4">Uncharacterized protein</fullName>
    </submittedName>
</protein>
<proteinExistence type="predicted"/>
<name>A0A6A4VW64_AMPAM</name>
<feature type="coiled-coil region" evidence="1">
    <location>
        <begin position="76"/>
        <end position="106"/>
    </location>
</feature>
<gene>
    <name evidence="4" type="ORF">FJT64_004262</name>
    <name evidence="3" type="ORF">FJT64_004427</name>
</gene>
<feature type="region of interest" description="Disordered" evidence="2">
    <location>
        <begin position="23"/>
        <end position="57"/>
    </location>
</feature>
<dbReference type="EMBL" id="VIIS01001435">
    <property type="protein sequence ID" value="KAF0298395.1"/>
    <property type="molecule type" value="Genomic_DNA"/>
</dbReference>
<evidence type="ECO:0000256" key="2">
    <source>
        <dbReference type="SAM" id="MobiDB-lite"/>
    </source>
</evidence>